<sequence length="115" mass="12817">MASRNERGHQLRRALFADVFEIEHPELPRHEHTQIMASKKKPLSPEEFASLLIVGSTSAVTSPPAVIPAEHSARLIAMGYMVELSGRLRMTTQGRMQIYAGQLITEVGSQRHQAE</sequence>
<reference evidence="1" key="1">
    <citation type="submission" date="2020-06" db="EMBL/GenBank/DDBJ databases">
        <title>Whole Genome Sequence of Bradyrhizobium sp. Strain 66S1MB.</title>
        <authorList>
            <person name="Bromfield E."/>
            <person name="Cloutier S."/>
        </authorList>
    </citation>
    <scope>NUCLEOTIDE SEQUENCE</scope>
    <source>
        <strain evidence="1">66S1MB</strain>
    </source>
</reference>
<accession>A0A973WKK3</accession>
<comment type="caution">
    <text evidence="1">The sequence shown here is derived from an EMBL/GenBank/DDBJ whole genome shotgun (WGS) entry which is preliminary data.</text>
</comment>
<dbReference type="EMBL" id="JABWSX010000001">
    <property type="protein sequence ID" value="NVL06654.1"/>
    <property type="molecule type" value="Genomic_DNA"/>
</dbReference>
<gene>
    <name evidence="1" type="ORF">HU230_13115</name>
</gene>
<name>A0A973WKK3_9BRAD</name>
<protein>
    <submittedName>
        <fullName evidence="1">Uncharacterized protein</fullName>
    </submittedName>
</protein>
<dbReference type="RefSeq" id="WP_176530434.1">
    <property type="nucleotide sequence ID" value="NZ_CP088022.1"/>
</dbReference>
<organism evidence="1">
    <name type="scientific">Bradyrhizobium quebecense</name>
    <dbReference type="NCBI Taxonomy" id="2748629"/>
    <lineage>
        <taxon>Bacteria</taxon>
        <taxon>Pseudomonadati</taxon>
        <taxon>Pseudomonadota</taxon>
        <taxon>Alphaproteobacteria</taxon>
        <taxon>Hyphomicrobiales</taxon>
        <taxon>Nitrobacteraceae</taxon>
        <taxon>Bradyrhizobium</taxon>
    </lineage>
</organism>
<evidence type="ECO:0000313" key="1">
    <source>
        <dbReference type="EMBL" id="NVL06654.1"/>
    </source>
</evidence>
<dbReference type="AlphaFoldDB" id="A0A973WKK3"/>
<proteinExistence type="predicted"/>